<dbReference type="Proteomes" id="UP001482513">
    <property type="component" value="Unassembled WGS sequence"/>
</dbReference>
<keyword evidence="3" id="KW-1185">Reference proteome</keyword>
<comment type="caution">
    <text evidence="2">The sequence shown here is derived from an EMBL/GenBank/DDBJ whole genome shotgun (WGS) entry which is preliminary data.</text>
</comment>
<evidence type="ECO:0000313" key="3">
    <source>
        <dbReference type="Proteomes" id="UP001482513"/>
    </source>
</evidence>
<keyword evidence="1" id="KW-0732">Signal</keyword>
<name>A0ABV0K915_9CYAN</name>
<proteinExistence type="predicted"/>
<sequence length="134" mass="14550">MRRSLPLFFSIAVALMIGFVSGLAVAHSSETVEINRVVAMGWGDGKYGDAFYGALVYLEPQSSGYAVRAKVYIGRDNIGRGTSYIHDCGQLGTVKTHAEAVAQWGAIAWSDAGLRIGHSPDSYFVARDQLENHR</sequence>
<evidence type="ECO:0000256" key="1">
    <source>
        <dbReference type="SAM" id="SignalP"/>
    </source>
</evidence>
<organism evidence="2 3">
    <name type="scientific">Leptolyngbya subtilissima DQ-A4</name>
    <dbReference type="NCBI Taxonomy" id="2933933"/>
    <lineage>
        <taxon>Bacteria</taxon>
        <taxon>Bacillati</taxon>
        <taxon>Cyanobacteriota</taxon>
        <taxon>Cyanophyceae</taxon>
        <taxon>Leptolyngbyales</taxon>
        <taxon>Leptolyngbyaceae</taxon>
        <taxon>Leptolyngbya group</taxon>
        <taxon>Leptolyngbya</taxon>
    </lineage>
</organism>
<reference evidence="2 3" key="1">
    <citation type="submission" date="2022-04" db="EMBL/GenBank/DDBJ databases">
        <title>Positive selection, recombination, and allopatry shape intraspecific diversity of widespread and dominant cyanobacteria.</title>
        <authorList>
            <person name="Wei J."/>
            <person name="Shu W."/>
            <person name="Hu C."/>
        </authorList>
    </citation>
    <scope>NUCLEOTIDE SEQUENCE [LARGE SCALE GENOMIC DNA]</scope>
    <source>
        <strain evidence="2 3">DQ-A4</strain>
    </source>
</reference>
<dbReference type="RefSeq" id="WP_190704546.1">
    <property type="nucleotide sequence ID" value="NZ_JAMPKX010000011.1"/>
</dbReference>
<protein>
    <submittedName>
        <fullName evidence="2">Uncharacterized protein</fullName>
    </submittedName>
</protein>
<gene>
    <name evidence="2" type="ORF">NC992_20200</name>
</gene>
<feature type="signal peptide" evidence="1">
    <location>
        <begin position="1"/>
        <end position="26"/>
    </location>
</feature>
<feature type="chain" id="PRO_5046277407" evidence="1">
    <location>
        <begin position="27"/>
        <end position="134"/>
    </location>
</feature>
<dbReference type="EMBL" id="JAMPKX010000011">
    <property type="protein sequence ID" value="MEP0949212.1"/>
    <property type="molecule type" value="Genomic_DNA"/>
</dbReference>
<accession>A0ABV0K915</accession>
<evidence type="ECO:0000313" key="2">
    <source>
        <dbReference type="EMBL" id="MEP0949212.1"/>
    </source>
</evidence>